<gene>
    <name evidence="2" type="ORF">SAMN02745215_02803</name>
</gene>
<dbReference type="PANTHER" id="PTHR35271:SF1">
    <property type="entry name" value="ABC TRANSPORTER, SUBSTRATE-BINDING LIPOPROTEIN"/>
    <property type="match status" value="1"/>
</dbReference>
<dbReference type="Gene3D" id="3.40.50.2300">
    <property type="match status" value="2"/>
</dbReference>
<name>A0A1M7TZK4_9FIRM</name>
<dbReference type="Pfam" id="PF04392">
    <property type="entry name" value="ABC_sub_bind"/>
    <property type="match status" value="1"/>
</dbReference>
<keyword evidence="3" id="KW-1185">Reference proteome</keyword>
<sequence>MKKNKAVLSCILVITLLVWALSGCSVTSYQENNSMDMVKVDTSSGVLQNRFPSEPMVKGSGEKFRIAYIDIDEYPVTGSMIYYVIESLKQDGWIEYDSLPMSADNVDAQKLIHWLSEQDLGPYLEFVSSANYYLAYEGEEAVAQSLRDHVENKKDIDVVFAMGTWPGTFAKNLDLDVPLLVYGTVDPVRAGIVQSAENSGDDMIWAQVDPSAFTRQLQFYYDTYPFTKIGMVYNDEIVAAVPDYERTAAENNFTIAKVRIGKLESNNPADQERYYADLKEVYRKMILEDKIDAYLINTDVITENDRMEDLFRVFHEHKIPIFVQVGDNYIENGAFMLVSPRDYKGLGAFVSYIVGATLNGAKPGELPQEYTSSPYLSINLDVADTIGFTPTFEMLLSSEYIYTGEKQEAAGEL</sequence>
<dbReference type="PROSITE" id="PS51257">
    <property type="entry name" value="PROKAR_LIPOPROTEIN"/>
    <property type="match status" value="1"/>
</dbReference>
<dbReference type="AlphaFoldDB" id="A0A1M7TZK4"/>
<reference evidence="3" key="1">
    <citation type="submission" date="2016-12" db="EMBL/GenBank/DDBJ databases">
        <authorList>
            <person name="Varghese N."/>
            <person name="Submissions S."/>
        </authorList>
    </citation>
    <scope>NUCLEOTIDE SEQUENCE [LARGE SCALE GENOMIC DNA]</scope>
    <source>
        <strain evidence="3">DSM 11544</strain>
    </source>
</reference>
<proteinExistence type="predicted"/>
<evidence type="ECO:0000256" key="1">
    <source>
        <dbReference type="SAM" id="SignalP"/>
    </source>
</evidence>
<dbReference type="STRING" id="1121395.SAMN02745215_02803"/>
<keyword evidence="1" id="KW-0732">Signal</keyword>
<dbReference type="PANTHER" id="PTHR35271">
    <property type="entry name" value="ABC TRANSPORTER, SUBSTRATE-BINDING LIPOPROTEIN-RELATED"/>
    <property type="match status" value="1"/>
</dbReference>
<accession>A0A1M7TZK4</accession>
<dbReference type="RefSeq" id="WP_072773165.1">
    <property type="nucleotide sequence ID" value="NZ_FRDN01000008.1"/>
</dbReference>
<evidence type="ECO:0000313" key="2">
    <source>
        <dbReference type="EMBL" id="SHN76159.1"/>
    </source>
</evidence>
<dbReference type="Proteomes" id="UP000184010">
    <property type="component" value="Unassembled WGS sequence"/>
</dbReference>
<protein>
    <submittedName>
        <fullName evidence="2">ABC transporter substrate binding protein</fullName>
    </submittedName>
</protein>
<organism evidence="2 3">
    <name type="scientific">Desulfitobacterium chlororespirans DSM 11544</name>
    <dbReference type="NCBI Taxonomy" id="1121395"/>
    <lineage>
        <taxon>Bacteria</taxon>
        <taxon>Bacillati</taxon>
        <taxon>Bacillota</taxon>
        <taxon>Clostridia</taxon>
        <taxon>Eubacteriales</taxon>
        <taxon>Desulfitobacteriaceae</taxon>
        <taxon>Desulfitobacterium</taxon>
    </lineage>
</organism>
<evidence type="ECO:0000313" key="3">
    <source>
        <dbReference type="Proteomes" id="UP000184010"/>
    </source>
</evidence>
<feature type="signal peptide" evidence="1">
    <location>
        <begin position="1"/>
        <end position="20"/>
    </location>
</feature>
<dbReference type="EMBL" id="FRDN01000008">
    <property type="protein sequence ID" value="SHN76159.1"/>
    <property type="molecule type" value="Genomic_DNA"/>
</dbReference>
<feature type="chain" id="PRO_5038980121" evidence="1">
    <location>
        <begin position="21"/>
        <end position="413"/>
    </location>
</feature>
<dbReference type="InterPro" id="IPR007487">
    <property type="entry name" value="ABC_transpt-TYRBP-like"/>
</dbReference>